<accession>A0ABV0YVP0</accession>
<sequence length="63" mass="7459">MRGSFYPRIKPVNSCNNLMDQRCYLTEDGFEASLKPRRLQEVFSLYQSWQSCCRTNRESSMAK</sequence>
<feature type="non-terminal residue" evidence="1">
    <location>
        <position position="63"/>
    </location>
</feature>
<reference evidence="1 2" key="1">
    <citation type="submission" date="2021-06" db="EMBL/GenBank/DDBJ databases">
        <authorList>
            <person name="Palmer J.M."/>
        </authorList>
    </citation>
    <scope>NUCLEOTIDE SEQUENCE [LARGE SCALE GENOMIC DNA]</scope>
    <source>
        <strain evidence="1 2">AS_MEX2019</strain>
        <tissue evidence="1">Muscle</tissue>
    </source>
</reference>
<name>A0ABV0YVP0_9TELE</name>
<dbReference type="EMBL" id="JAHRIP010044398">
    <property type="protein sequence ID" value="MEQ2297771.1"/>
    <property type="molecule type" value="Genomic_DNA"/>
</dbReference>
<keyword evidence="2" id="KW-1185">Reference proteome</keyword>
<organism evidence="1 2">
    <name type="scientific">Ameca splendens</name>
    <dbReference type="NCBI Taxonomy" id="208324"/>
    <lineage>
        <taxon>Eukaryota</taxon>
        <taxon>Metazoa</taxon>
        <taxon>Chordata</taxon>
        <taxon>Craniata</taxon>
        <taxon>Vertebrata</taxon>
        <taxon>Euteleostomi</taxon>
        <taxon>Actinopterygii</taxon>
        <taxon>Neopterygii</taxon>
        <taxon>Teleostei</taxon>
        <taxon>Neoteleostei</taxon>
        <taxon>Acanthomorphata</taxon>
        <taxon>Ovalentaria</taxon>
        <taxon>Atherinomorphae</taxon>
        <taxon>Cyprinodontiformes</taxon>
        <taxon>Goodeidae</taxon>
        <taxon>Ameca</taxon>
    </lineage>
</organism>
<evidence type="ECO:0000313" key="1">
    <source>
        <dbReference type="EMBL" id="MEQ2297771.1"/>
    </source>
</evidence>
<protein>
    <submittedName>
        <fullName evidence="1">Uncharacterized protein</fullName>
    </submittedName>
</protein>
<proteinExistence type="predicted"/>
<comment type="caution">
    <text evidence="1">The sequence shown here is derived from an EMBL/GenBank/DDBJ whole genome shotgun (WGS) entry which is preliminary data.</text>
</comment>
<gene>
    <name evidence="1" type="ORF">AMECASPLE_038062</name>
</gene>
<dbReference type="Proteomes" id="UP001469553">
    <property type="component" value="Unassembled WGS sequence"/>
</dbReference>
<evidence type="ECO:0000313" key="2">
    <source>
        <dbReference type="Proteomes" id="UP001469553"/>
    </source>
</evidence>